<comment type="caution">
    <text evidence="3">The sequence shown here is derived from an EMBL/GenBank/DDBJ whole genome shotgun (WGS) entry which is preliminary data.</text>
</comment>
<sequence length="872" mass="86405">MKRLFVFLSLLFLFPSAGRVEVVLDGSLGTAGSLSGPGYFIPSSLGKQVGSNLFHSFSAFNLASSESATFTGAGTITNIISRITGGQVSSIDGLVRSTVPGANLYFINPAGIVFGPNASLEVSGSFHAGTAEYLTLEDGGRFDAKQSGQSVLTAAPPSAFGFLGDSPAGITVYGSYLRVPEGRALSLIGGTLEVQDGTLYAGGGTVTLVSGASAGEATFSGTDFQGDSFGKWGDIRITDTRLSAQRPTVGGVPLGNIEVSGRGGGAVFIRGGTFVLENGYIVSDTYGDGEGRGIDIRIEGDTLLTNQAQITTGAYGKGSAGPITIETGSLSLSGGSFIGTTVRPGGEGNGGDITVRASGPVSLSGYYASGSDMRVSGIFSDTYGKGKGGDITLEAESLALDGLGTISTTAWSGSEGKGGTIRISVDGSLSISGYYDLGGESFYGSSITSDTYGIGNAGNITISAEEITLSDFGSVSATAQEGSSGEGGSLKIDAGSVFLAGGAFLTTSTLGSGKGGVLTLTAAESLTVSGAALYGPSGIFSISSGSGAGGVIDIDAPELIAEDRARIAVITEGTGSGGDIFLHADVLTVDSGAQISSSSYGAGRGGTVTVDAAKHVALSGSATDNDGKLYLSGLFGQAYGSGGGGSISLTAPMAEMSDGAVISASSGGAGDAGTLSVGVDTLTLTDRAEIATRSTGSGKGGTILVDAADTVRLSGSAITAATDNADGGTITVRAGRMVYAHDSSITATVKGGTGDGGNIDIDPVYVILDKSKVIANADRGNGGTIRIAGEIFLASPDSTVSASSHLGIDGTVTISSPVEDVSAKMAMLSSSFLDGAALFPRLCTASGDGGSSFLVRGRDGVPPLPDSLLPSP</sequence>
<keyword evidence="1" id="KW-0732">Signal</keyword>
<dbReference type="InterPro" id="IPR012334">
    <property type="entry name" value="Pectin_lyas_fold"/>
</dbReference>
<organism evidence="3 4">
    <name type="scientific">Candidatus Nitrobium versatile</name>
    <dbReference type="NCBI Taxonomy" id="2884831"/>
    <lineage>
        <taxon>Bacteria</taxon>
        <taxon>Pseudomonadati</taxon>
        <taxon>Nitrospirota</taxon>
        <taxon>Nitrospiria</taxon>
        <taxon>Nitrospirales</taxon>
        <taxon>Nitrospiraceae</taxon>
        <taxon>Candidatus Nitrobium</taxon>
    </lineage>
</organism>
<evidence type="ECO:0000259" key="2">
    <source>
        <dbReference type="SMART" id="SM00912"/>
    </source>
</evidence>
<reference evidence="3" key="2">
    <citation type="submission" date="2021-08" db="EMBL/GenBank/DDBJ databases">
        <authorList>
            <person name="Dalcin Martins P."/>
        </authorList>
    </citation>
    <scope>NUCLEOTIDE SEQUENCE</scope>
    <source>
        <strain evidence="3">MAG_39</strain>
    </source>
</reference>
<dbReference type="Pfam" id="PF05860">
    <property type="entry name" value="TPS"/>
    <property type="match status" value="1"/>
</dbReference>
<dbReference type="SMART" id="SM00912">
    <property type="entry name" value="Haemagg_act"/>
    <property type="match status" value="1"/>
</dbReference>
<dbReference type="InterPro" id="IPR011050">
    <property type="entry name" value="Pectin_lyase_fold/virulence"/>
</dbReference>
<evidence type="ECO:0000256" key="1">
    <source>
        <dbReference type="SAM" id="SignalP"/>
    </source>
</evidence>
<gene>
    <name evidence="3" type="ORF">K8I29_18375</name>
</gene>
<evidence type="ECO:0000313" key="3">
    <source>
        <dbReference type="EMBL" id="MBZ0158167.1"/>
    </source>
</evidence>
<accession>A0A953M390</accession>
<proteinExistence type="predicted"/>
<feature type="signal peptide" evidence="1">
    <location>
        <begin position="1"/>
        <end position="19"/>
    </location>
</feature>
<dbReference type="Gene3D" id="2.160.20.10">
    <property type="entry name" value="Single-stranded right-handed beta-helix, Pectin lyase-like"/>
    <property type="match status" value="2"/>
</dbReference>
<feature type="chain" id="PRO_5037164416" evidence="1">
    <location>
        <begin position="20"/>
        <end position="872"/>
    </location>
</feature>
<protein>
    <submittedName>
        <fullName evidence="3">Filamentous hemagglutinin N-terminal domain-containing protein</fullName>
    </submittedName>
</protein>
<feature type="domain" description="Filamentous haemagglutinin FhaB/tRNA nuclease CdiA-like TPS" evidence="2">
    <location>
        <begin position="31"/>
        <end position="137"/>
    </location>
</feature>
<dbReference type="NCBIfam" id="TIGR01901">
    <property type="entry name" value="adhes_NPXG"/>
    <property type="match status" value="1"/>
</dbReference>
<evidence type="ECO:0000313" key="4">
    <source>
        <dbReference type="Proteomes" id="UP000705867"/>
    </source>
</evidence>
<dbReference type="AlphaFoldDB" id="A0A953M390"/>
<dbReference type="InterPro" id="IPR008638">
    <property type="entry name" value="FhaB/CdiA-like_TPS"/>
</dbReference>
<dbReference type="EMBL" id="JAIOIV010000136">
    <property type="protein sequence ID" value="MBZ0158167.1"/>
    <property type="molecule type" value="Genomic_DNA"/>
</dbReference>
<reference evidence="3" key="1">
    <citation type="journal article" date="2021" name="bioRxiv">
        <title>Unraveling nitrogen, sulfur and carbon metabolic pathways and microbial community transcriptional responses to substrate deprivation and toxicity stresses in a bioreactor mimicking anoxic brackish coastal sediment conditions.</title>
        <authorList>
            <person name="Martins P.D."/>
            <person name="Echeveste M.J."/>
            <person name="Arshad A."/>
            <person name="Kurth J."/>
            <person name="Ouboter H."/>
            <person name="Jetten M.S.M."/>
            <person name="Welte C.U."/>
        </authorList>
    </citation>
    <scope>NUCLEOTIDE SEQUENCE</scope>
    <source>
        <strain evidence="3">MAG_39</strain>
    </source>
</reference>
<dbReference type="SUPFAM" id="SSF51126">
    <property type="entry name" value="Pectin lyase-like"/>
    <property type="match status" value="3"/>
</dbReference>
<name>A0A953M390_9BACT</name>
<dbReference type="Proteomes" id="UP000705867">
    <property type="component" value="Unassembled WGS sequence"/>
</dbReference>